<proteinExistence type="predicted"/>
<dbReference type="Proteomes" id="UP000186601">
    <property type="component" value="Unassembled WGS sequence"/>
</dbReference>
<accession>A0A2R6PZ47</accession>
<dbReference type="Pfam" id="PF20153">
    <property type="entry name" value="DUF6535"/>
    <property type="match status" value="1"/>
</dbReference>
<feature type="region of interest" description="Disordered" evidence="1">
    <location>
        <begin position="1"/>
        <end position="31"/>
    </location>
</feature>
<keyword evidence="5" id="KW-1185">Reference proteome</keyword>
<organism evidence="4 5">
    <name type="scientific">Hermanssonia centrifuga</name>
    <dbReference type="NCBI Taxonomy" id="98765"/>
    <lineage>
        <taxon>Eukaryota</taxon>
        <taxon>Fungi</taxon>
        <taxon>Dikarya</taxon>
        <taxon>Basidiomycota</taxon>
        <taxon>Agaricomycotina</taxon>
        <taxon>Agaricomycetes</taxon>
        <taxon>Polyporales</taxon>
        <taxon>Meruliaceae</taxon>
        <taxon>Hermanssonia</taxon>
    </lineage>
</organism>
<feature type="transmembrane region" description="Helical" evidence="2">
    <location>
        <begin position="178"/>
        <end position="203"/>
    </location>
</feature>
<keyword evidence="2" id="KW-0472">Membrane</keyword>
<evidence type="ECO:0000259" key="3">
    <source>
        <dbReference type="Pfam" id="PF20153"/>
    </source>
</evidence>
<feature type="domain" description="DUF6535" evidence="3">
    <location>
        <begin position="29"/>
        <end position="205"/>
    </location>
</feature>
<dbReference type="AlphaFoldDB" id="A0A2R6PZ47"/>
<evidence type="ECO:0000313" key="4">
    <source>
        <dbReference type="EMBL" id="PSR99302.1"/>
    </source>
</evidence>
<evidence type="ECO:0000313" key="5">
    <source>
        <dbReference type="Proteomes" id="UP000186601"/>
    </source>
</evidence>
<feature type="transmembrane region" description="Helical" evidence="2">
    <location>
        <begin position="256"/>
        <end position="275"/>
    </location>
</feature>
<comment type="caution">
    <text evidence="4">The sequence shown here is derived from an EMBL/GenBank/DDBJ whole genome shotgun (WGS) entry which is preliminary data.</text>
</comment>
<gene>
    <name evidence="4" type="ORF">PHLCEN_2v4161</name>
</gene>
<sequence length="1139" mass="128983">MSTTDAVASPDNASTEPKESNRPLGASGWAKMSQKVREVEEGMIKDYKEDIDTLLVFAGLFSAVMTAFIIESYKTLQEDPSLQVLKQIATQTSGYTQHNAFLNATNQQAASPPFEPQLTDIRINALWFASLIFSLVTASLGMLVKQWLREYLAGEFTSGQARLRTRHFRSPGIRDWKVLGIAAVLPHLLQLSLALFFAGLCLFTSSVHPSLAKTSIPLVSGWALFMVLTTIAPAFSPRCPYKTTLLKGFMKHLRRYLYPLSQFIQLYISAVGLYLQDQAYDIGFEVLVLLGLARRRRIDALALSVARLMANFRVAPLLSMERNQPPSAAARFPEMTNGADEKDDMPCSPMSDATDHNPTLMPVLASNNGQMSSGVSSRSDHQEISSIRRRFHPVSTRTSPGTKGEPNPFEGDEIVRRRIEAMKKVLNAISRPFKSIRTSVSTWMIEHGPDEIEEDEIVRKSSSDLDVLAAVDAIQSDDELLATVVREAVWQIQPEPYADTTINFILEIIGHRLQRNGQVVHLLLPLDLSALTERAWHAVTEMAAELLKREVRRQLTQANNGDYTKLSWKPWMSTALLLLMSKSQNCVSEDGEKIIQHCIQHRFNDVHMALTSRLDPERTESALRDSDMISWKYGDDDDDEEGAFLFDEFSVRKVEGILASIHTHGVLQYHSPLEAFNRLNAIIVGWYYPRPHETASVIKLLKLSGKMKAMSMQSVRSLVNIVVRILERELGPSSTVPTSGTSLIVTEASRTQKSICQWVVEALQIILMATATIVYQEKKDPCATVTHQPKRLPGSNVYVREEITAHDTVQTICRLISGPFQLTVPALEFFLEQSVYPDYTPDKRMMSLISAISVSLHPEEWRSLLKELSNFVEDRTNRYQREGVYNTVGDCAHLLGLCNFAIHMVRHGQHHTNAQDWRRLFSFAAKLIDHHVPSQSQLPREVGDREWLARRIPGLIEWRERREGGDHPKQWQGLARRCLFSIDRHEEETFKLFTTQHPRPIALPPKTPHELRKLFFIYSKDEFYFGDDFIRALSRLSPKTETFRVRLLRDEPPEARKTRTNISDNRASKVRHWDVQNRPWAMGRHRSQALETITEIQAPKGELDVARRGEGTEGRKATRAAGKEADHNIIVHDMVHASG</sequence>
<keyword evidence="2" id="KW-0812">Transmembrane</keyword>
<name>A0A2R6PZ47_9APHY</name>
<evidence type="ECO:0000256" key="2">
    <source>
        <dbReference type="SAM" id="Phobius"/>
    </source>
</evidence>
<keyword evidence="2" id="KW-1133">Transmembrane helix</keyword>
<feature type="transmembrane region" description="Helical" evidence="2">
    <location>
        <begin position="125"/>
        <end position="144"/>
    </location>
</feature>
<feature type="compositionally biased region" description="Polar residues" evidence="1">
    <location>
        <begin position="1"/>
        <end position="15"/>
    </location>
</feature>
<dbReference type="InterPro" id="IPR045338">
    <property type="entry name" value="DUF6535"/>
</dbReference>
<protein>
    <recommendedName>
        <fullName evidence="3">DUF6535 domain-containing protein</fullName>
    </recommendedName>
</protein>
<feature type="transmembrane region" description="Helical" evidence="2">
    <location>
        <begin position="215"/>
        <end position="235"/>
    </location>
</feature>
<evidence type="ECO:0000256" key="1">
    <source>
        <dbReference type="SAM" id="MobiDB-lite"/>
    </source>
</evidence>
<feature type="transmembrane region" description="Helical" evidence="2">
    <location>
        <begin position="53"/>
        <end position="70"/>
    </location>
</feature>
<dbReference type="EMBL" id="MLYV02000421">
    <property type="protein sequence ID" value="PSR99302.1"/>
    <property type="molecule type" value="Genomic_DNA"/>
</dbReference>
<dbReference type="OrthoDB" id="3185525at2759"/>
<reference evidence="4 5" key="1">
    <citation type="submission" date="2018-02" db="EMBL/GenBank/DDBJ databases">
        <title>Genome sequence of the basidiomycete white-rot fungus Phlebia centrifuga.</title>
        <authorList>
            <person name="Granchi Z."/>
            <person name="Peng M."/>
            <person name="de Vries R.P."/>
            <person name="Hilden K."/>
            <person name="Makela M.R."/>
            <person name="Grigoriev I."/>
            <person name="Riley R."/>
        </authorList>
    </citation>
    <scope>NUCLEOTIDE SEQUENCE [LARGE SCALE GENOMIC DNA]</scope>
    <source>
        <strain evidence="4 5">FBCC195</strain>
    </source>
</reference>